<dbReference type="InterPro" id="IPR045851">
    <property type="entry name" value="AMP-bd_C_sf"/>
</dbReference>
<comment type="similarity">
    <text evidence="1">Belongs to the ATP-dependent AMP-binding enzyme family.</text>
</comment>
<evidence type="ECO:0000259" key="4">
    <source>
        <dbReference type="Pfam" id="PF00501"/>
    </source>
</evidence>
<keyword evidence="2" id="KW-0436">Ligase</keyword>
<evidence type="ECO:0000259" key="5">
    <source>
        <dbReference type="Pfam" id="PF13193"/>
    </source>
</evidence>
<sequence>MSEPVVTPHRVAPFPTPGERPADLPDLVGRLARRDPEVAAVHERTPDGLVTVTRGELWQRVRALAEDLREHGIVPGDAVAVWLPNWTEALVWQCAVAARGGHVVGINTRYGIEEATHVLARARPRLVALAPDFHGLDLVGRLRAAIEGSGVLPEVALVRGEGSTPDVGKAVWTPARTDGPEPERSDPAALAVAFTTSGSTGLPKLAAHTTAGVLSHGVAGAAALGLREGDVVLGALPLSGVFGYNAVVAGLAAGAAVLLEPVFDADDVLDDMAAVGVTHLASGDDLVLRLVQACRARRRDLSAWRWWGVADFQGRSRELAAWLAEEFGVVTAGVYGSSEVFALTSTWPDSEPAPARWAGGGRVVHPGIEVRAADPVTDEVREPGVEGELQFRGPNVVDGYLGSEPRDAQRSGAGPVPDVWTADGWFRSGDLGVTVDEGAFVYVCRMGDALRLRGFLVDPAEIEVRLAAHPAVHTAKVVGVEGPDGGTVAVGFVTLDGAGQPGDLRAWCAEVLAPFKVPAAVHVLDAMPTTSGTNGLKIRAEELRRMAREAEPRSARAGTRTAP</sequence>
<dbReference type="RefSeq" id="WP_337697509.1">
    <property type="nucleotide sequence ID" value="NZ_JBBEGN010000017.1"/>
</dbReference>
<accession>A0ABU8MWE0</accession>
<gene>
    <name evidence="6" type="ORF">WCD74_24455</name>
</gene>
<keyword evidence="7" id="KW-1185">Reference proteome</keyword>
<feature type="domain" description="AMP-dependent synthetase/ligase" evidence="4">
    <location>
        <begin position="32"/>
        <end position="401"/>
    </location>
</feature>
<dbReference type="Pfam" id="PF13193">
    <property type="entry name" value="AMP-binding_C"/>
    <property type="match status" value="1"/>
</dbReference>
<organism evidence="6 7">
    <name type="scientific">Actinomycetospora aurantiaca</name>
    <dbReference type="NCBI Taxonomy" id="3129233"/>
    <lineage>
        <taxon>Bacteria</taxon>
        <taxon>Bacillati</taxon>
        <taxon>Actinomycetota</taxon>
        <taxon>Actinomycetes</taxon>
        <taxon>Pseudonocardiales</taxon>
        <taxon>Pseudonocardiaceae</taxon>
        <taxon>Actinomycetospora</taxon>
    </lineage>
</organism>
<dbReference type="Proteomes" id="UP001385809">
    <property type="component" value="Unassembled WGS sequence"/>
</dbReference>
<evidence type="ECO:0000256" key="1">
    <source>
        <dbReference type="ARBA" id="ARBA00006432"/>
    </source>
</evidence>
<reference evidence="6 7" key="1">
    <citation type="submission" date="2024-03" db="EMBL/GenBank/DDBJ databases">
        <title>Actinomycetospora sp. OC33-EN08, a novel actinomycete isolated from wild orchid (Aerides multiflora).</title>
        <authorList>
            <person name="Suriyachadkun C."/>
        </authorList>
    </citation>
    <scope>NUCLEOTIDE SEQUENCE [LARGE SCALE GENOMIC DNA]</scope>
    <source>
        <strain evidence="6 7">OC33-EN08</strain>
    </source>
</reference>
<evidence type="ECO:0000256" key="3">
    <source>
        <dbReference type="SAM" id="MobiDB-lite"/>
    </source>
</evidence>
<feature type="region of interest" description="Disordered" evidence="3">
    <location>
        <begin position="1"/>
        <end position="24"/>
    </location>
</feature>
<evidence type="ECO:0000313" key="6">
    <source>
        <dbReference type="EMBL" id="MEJ2870937.1"/>
    </source>
</evidence>
<protein>
    <submittedName>
        <fullName evidence="6">AMP-binding protein</fullName>
    </submittedName>
</protein>
<comment type="caution">
    <text evidence="6">The sequence shown here is derived from an EMBL/GenBank/DDBJ whole genome shotgun (WGS) entry which is preliminary data.</text>
</comment>
<feature type="domain" description="AMP-binding enzyme C-terminal" evidence="5">
    <location>
        <begin position="461"/>
        <end position="530"/>
    </location>
</feature>
<proteinExistence type="inferred from homology"/>
<evidence type="ECO:0000313" key="7">
    <source>
        <dbReference type="Proteomes" id="UP001385809"/>
    </source>
</evidence>
<dbReference type="Gene3D" id="3.30.300.30">
    <property type="match status" value="1"/>
</dbReference>
<dbReference type="PANTHER" id="PTHR43201:SF5">
    <property type="entry name" value="MEDIUM-CHAIN ACYL-COA LIGASE ACSF2, MITOCHONDRIAL"/>
    <property type="match status" value="1"/>
</dbReference>
<dbReference type="Gene3D" id="3.40.50.12780">
    <property type="entry name" value="N-terminal domain of ligase-like"/>
    <property type="match status" value="1"/>
</dbReference>
<dbReference type="InterPro" id="IPR000873">
    <property type="entry name" value="AMP-dep_synth/lig_dom"/>
</dbReference>
<dbReference type="EMBL" id="JBBEGN010000017">
    <property type="protein sequence ID" value="MEJ2870937.1"/>
    <property type="molecule type" value="Genomic_DNA"/>
</dbReference>
<dbReference type="PANTHER" id="PTHR43201">
    <property type="entry name" value="ACYL-COA SYNTHETASE"/>
    <property type="match status" value="1"/>
</dbReference>
<dbReference type="InterPro" id="IPR025110">
    <property type="entry name" value="AMP-bd_C"/>
</dbReference>
<dbReference type="CDD" id="cd04433">
    <property type="entry name" value="AFD_class_I"/>
    <property type="match status" value="1"/>
</dbReference>
<evidence type="ECO:0000256" key="2">
    <source>
        <dbReference type="ARBA" id="ARBA00022598"/>
    </source>
</evidence>
<name>A0ABU8MWE0_9PSEU</name>
<dbReference type="Pfam" id="PF00501">
    <property type="entry name" value="AMP-binding"/>
    <property type="match status" value="1"/>
</dbReference>
<dbReference type="InterPro" id="IPR042099">
    <property type="entry name" value="ANL_N_sf"/>
</dbReference>
<dbReference type="SUPFAM" id="SSF56801">
    <property type="entry name" value="Acetyl-CoA synthetase-like"/>
    <property type="match status" value="1"/>
</dbReference>